<evidence type="ECO:0000313" key="9">
    <source>
        <dbReference type="Proteomes" id="UP000834106"/>
    </source>
</evidence>
<evidence type="ECO:0000259" key="6">
    <source>
        <dbReference type="Pfam" id="PF01397"/>
    </source>
</evidence>
<sequence>MLAVRCRGVEVVGGCGFGACVGGGGGYSCGNCDGNGYNVSCDVFNKFKDRQGKFDESLISNLQGLLSLYEAAQFRGYGEETLEEALKFTITQLDSIVLHESNSVTKQVREALEFPIHKTMTRLGARGFLSLYQEDESHDDKLLDFAKLDFNLLQKMYQKELYDLTRWWKALEFENKLPFARDRLVECYFWALGVYFEPQYSHDRKMLAKLITMVSVIDDIYDIYGTLDELTLLMDAIERWDLSLVDQLPPYMKYYYKVLLDVYVEIEEVLGKTGKSYLVHYVIEEKKRLVRTYLQEAKWEYSGYIPNLEEYMKVGKPSSTYLLFISVSLTAIGELVSKEAFEWVASDPLILQGLEEIGRLMNDLVGFGFEQKISAVGCYMNQNNGTSKEEAFAEIQKQVTNAWKVINQECLRPTAVPMAFLKRVIVNLARVSHTMY</sequence>
<organism evidence="8 9">
    <name type="scientific">Fraxinus pennsylvanica</name>
    <dbReference type="NCBI Taxonomy" id="56036"/>
    <lineage>
        <taxon>Eukaryota</taxon>
        <taxon>Viridiplantae</taxon>
        <taxon>Streptophyta</taxon>
        <taxon>Embryophyta</taxon>
        <taxon>Tracheophyta</taxon>
        <taxon>Spermatophyta</taxon>
        <taxon>Magnoliopsida</taxon>
        <taxon>eudicotyledons</taxon>
        <taxon>Gunneridae</taxon>
        <taxon>Pentapetalae</taxon>
        <taxon>asterids</taxon>
        <taxon>lamiids</taxon>
        <taxon>Lamiales</taxon>
        <taxon>Oleaceae</taxon>
        <taxon>Oleeae</taxon>
        <taxon>Fraxinus</taxon>
    </lineage>
</organism>
<dbReference type="Pfam" id="PF01397">
    <property type="entry name" value="Terpene_synth"/>
    <property type="match status" value="1"/>
</dbReference>
<evidence type="ECO:0000256" key="2">
    <source>
        <dbReference type="ARBA" id="ARBA00004721"/>
    </source>
</evidence>
<dbReference type="InterPro" id="IPR034741">
    <property type="entry name" value="Terpene_cyclase-like_1_C"/>
</dbReference>
<keyword evidence="4" id="KW-0479">Metal-binding</keyword>
<dbReference type="Gene3D" id="1.10.600.10">
    <property type="entry name" value="Farnesyl Diphosphate Synthase"/>
    <property type="match status" value="1"/>
</dbReference>
<dbReference type="InterPro" id="IPR036965">
    <property type="entry name" value="Terpene_synth_N_sf"/>
</dbReference>
<dbReference type="InterPro" id="IPR001906">
    <property type="entry name" value="Terpene_synth_N"/>
</dbReference>
<dbReference type="SUPFAM" id="SSF48239">
    <property type="entry name" value="Terpenoid cyclases/Protein prenyltransferases"/>
    <property type="match status" value="1"/>
</dbReference>
<evidence type="ECO:0000256" key="4">
    <source>
        <dbReference type="ARBA" id="ARBA00022723"/>
    </source>
</evidence>
<dbReference type="Pfam" id="PF03936">
    <property type="entry name" value="Terpene_synth_C"/>
    <property type="match status" value="1"/>
</dbReference>
<dbReference type="SFLD" id="SFLDG01019">
    <property type="entry name" value="Terpene_Cyclase_Like_1_C_Termi"/>
    <property type="match status" value="1"/>
</dbReference>
<evidence type="ECO:0000259" key="7">
    <source>
        <dbReference type="Pfam" id="PF03936"/>
    </source>
</evidence>
<comment type="cofactor">
    <cofactor evidence="1">
        <name>Mg(2+)</name>
        <dbReference type="ChEBI" id="CHEBI:18420"/>
    </cofactor>
</comment>
<keyword evidence="9" id="KW-1185">Reference proteome</keyword>
<gene>
    <name evidence="8" type="ORF">FPE_LOCUS4382</name>
</gene>
<dbReference type="PANTHER" id="PTHR31225">
    <property type="entry name" value="OS04G0344100 PROTEIN-RELATED"/>
    <property type="match status" value="1"/>
</dbReference>
<dbReference type="Gene3D" id="1.50.10.130">
    <property type="entry name" value="Terpene synthase, N-terminal domain"/>
    <property type="match status" value="1"/>
</dbReference>
<feature type="domain" description="Terpene synthase N-terminal" evidence="6">
    <location>
        <begin position="35"/>
        <end position="112"/>
    </location>
</feature>
<dbReference type="AlphaFoldDB" id="A0AAD1YY69"/>
<dbReference type="GO" id="GO:0016102">
    <property type="term" value="P:diterpenoid biosynthetic process"/>
    <property type="evidence" value="ECO:0007669"/>
    <property type="project" value="InterPro"/>
</dbReference>
<evidence type="ECO:0000256" key="3">
    <source>
        <dbReference type="ARBA" id="ARBA00006333"/>
    </source>
</evidence>
<dbReference type="InterPro" id="IPR005630">
    <property type="entry name" value="Terpene_synthase_metal-bd"/>
</dbReference>
<reference evidence="8" key="1">
    <citation type="submission" date="2023-05" db="EMBL/GenBank/DDBJ databases">
        <authorList>
            <person name="Huff M."/>
        </authorList>
    </citation>
    <scope>NUCLEOTIDE SEQUENCE</scope>
</reference>
<dbReference type="CDD" id="cd00684">
    <property type="entry name" value="Terpene_cyclase_plant_C1"/>
    <property type="match status" value="1"/>
</dbReference>
<accession>A0AAD1YY69</accession>
<dbReference type="GO" id="GO:0010333">
    <property type="term" value="F:terpene synthase activity"/>
    <property type="evidence" value="ECO:0007669"/>
    <property type="project" value="InterPro"/>
</dbReference>
<dbReference type="PROSITE" id="PS51257">
    <property type="entry name" value="PROKAR_LIPOPROTEIN"/>
    <property type="match status" value="1"/>
</dbReference>
<dbReference type="SUPFAM" id="SSF48576">
    <property type="entry name" value="Terpenoid synthases"/>
    <property type="match status" value="1"/>
</dbReference>
<proteinExistence type="inferred from homology"/>
<dbReference type="InterPro" id="IPR044814">
    <property type="entry name" value="Terpene_cyclase_plant_C1"/>
</dbReference>
<name>A0AAD1YY69_9LAMI</name>
<dbReference type="InterPro" id="IPR050148">
    <property type="entry name" value="Terpene_synthase-like"/>
</dbReference>
<protein>
    <submittedName>
        <fullName evidence="8">Uncharacterized protein</fullName>
    </submittedName>
</protein>
<comment type="pathway">
    <text evidence="2">Secondary metabolite biosynthesis; terpenoid biosynthesis.</text>
</comment>
<evidence type="ECO:0000313" key="8">
    <source>
        <dbReference type="EMBL" id="CAI9756952.1"/>
    </source>
</evidence>
<evidence type="ECO:0000256" key="5">
    <source>
        <dbReference type="ARBA" id="ARBA00023239"/>
    </source>
</evidence>
<dbReference type="InterPro" id="IPR008930">
    <property type="entry name" value="Terpenoid_cyclase/PrenylTrfase"/>
</dbReference>
<dbReference type="Proteomes" id="UP000834106">
    <property type="component" value="Chromosome 2"/>
</dbReference>
<dbReference type="SFLD" id="SFLDS00005">
    <property type="entry name" value="Isoprenoid_Synthase_Type_I"/>
    <property type="match status" value="1"/>
</dbReference>
<dbReference type="EMBL" id="OU503037">
    <property type="protein sequence ID" value="CAI9756952.1"/>
    <property type="molecule type" value="Genomic_DNA"/>
</dbReference>
<dbReference type="FunFam" id="1.10.600.10:FF:000007">
    <property type="entry name" value="Isoprene synthase, chloroplastic"/>
    <property type="match status" value="1"/>
</dbReference>
<evidence type="ECO:0000256" key="1">
    <source>
        <dbReference type="ARBA" id="ARBA00001946"/>
    </source>
</evidence>
<dbReference type="GO" id="GO:0000287">
    <property type="term" value="F:magnesium ion binding"/>
    <property type="evidence" value="ECO:0007669"/>
    <property type="project" value="InterPro"/>
</dbReference>
<keyword evidence="5" id="KW-0456">Lyase</keyword>
<comment type="similarity">
    <text evidence="3">Belongs to the terpene synthase family.</text>
</comment>
<dbReference type="InterPro" id="IPR008949">
    <property type="entry name" value="Isoprenoid_synthase_dom_sf"/>
</dbReference>
<dbReference type="PANTHER" id="PTHR31225:SF221">
    <property type="entry name" value="(-)-GERMACRENE D SYNTHASE"/>
    <property type="match status" value="1"/>
</dbReference>
<feature type="domain" description="Terpene synthase metal-binding" evidence="7">
    <location>
        <begin position="169"/>
        <end position="404"/>
    </location>
</feature>